<evidence type="ECO:0000313" key="2">
    <source>
        <dbReference type="Proteomes" id="UP000199031"/>
    </source>
</evidence>
<dbReference type="AlphaFoldDB" id="A0A1I5TCA4"/>
<dbReference type="EMBL" id="FOXQ01000002">
    <property type="protein sequence ID" value="SFP80642.1"/>
    <property type="molecule type" value="Genomic_DNA"/>
</dbReference>
<organism evidence="1 2">
    <name type="scientific">Parafilimonas terrae</name>
    <dbReference type="NCBI Taxonomy" id="1465490"/>
    <lineage>
        <taxon>Bacteria</taxon>
        <taxon>Pseudomonadati</taxon>
        <taxon>Bacteroidota</taxon>
        <taxon>Chitinophagia</taxon>
        <taxon>Chitinophagales</taxon>
        <taxon>Chitinophagaceae</taxon>
        <taxon>Parafilimonas</taxon>
    </lineage>
</organism>
<gene>
    <name evidence="1" type="ORF">SAMN05444277_10246</name>
</gene>
<evidence type="ECO:0000313" key="1">
    <source>
        <dbReference type="EMBL" id="SFP80642.1"/>
    </source>
</evidence>
<dbReference type="Proteomes" id="UP000199031">
    <property type="component" value="Unassembled WGS sequence"/>
</dbReference>
<accession>A0A1I5TCA4</accession>
<protein>
    <submittedName>
        <fullName evidence="1">Uncharacterized protein</fullName>
    </submittedName>
</protein>
<reference evidence="1 2" key="1">
    <citation type="submission" date="2016-10" db="EMBL/GenBank/DDBJ databases">
        <authorList>
            <person name="de Groot N.N."/>
        </authorList>
    </citation>
    <scope>NUCLEOTIDE SEQUENCE [LARGE SCALE GENOMIC DNA]</scope>
    <source>
        <strain evidence="1 2">DSM 28286</strain>
    </source>
</reference>
<keyword evidence="2" id="KW-1185">Reference proteome</keyword>
<dbReference type="STRING" id="1465490.SAMN05444277_10246"/>
<sequence>MAYMDDKDEKPVVPGQLKTFYGYIGIIRNIQLQSTCCFKYITKYNADKPHEYTDILDKEKTVGGSRQMH</sequence>
<name>A0A1I5TCA4_9BACT</name>
<proteinExistence type="predicted"/>